<protein>
    <submittedName>
        <fullName evidence="1">Uncharacterized protein</fullName>
    </submittedName>
</protein>
<reference evidence="1" key="1">
    <citation type="submission" date="2022-03" db="EMBL/GenBank/DDBJ databases">
        <authorList>
            <person name="Martin C."/>
        </authorList>
    </citation>
    <scope>NUCLEOTIDE SEQUENCE</scope>
</reference>
<evidence type="ECO:0000313" key="2">
    <source>
        <dbReference type="Proteomes" id="UP000749559"/>
    </source>
</evidence>
<dbReference type="Proteomes" id="UP000749559">
    <property type="component" value="Unassembled WGS sequence"/>
</dbReference>
<sequence length="105" mass="11869">EGWKSKYAGTEFKVRIRFDEAGQVKIKLLGPKNKRQKQKKMGSSLHVMQSPMGFGRRTHMLVILPRSVAMLWRGGEHFVSEIAQEEKAQQVRSGNLPIAPARPAN</sequence>
<feature type="non-terminal residue" evidence="1">
    <location>
        <position position="1"/>
    </location>
</feature>
<evidence type="ECO:0000313" key="1">
    <source>
        <dbReference type="EMBL" id="CAH1772944.1"/>
    </source>
</evidence>
<gene>
    <name evidence="1" type="ORF">OFUS_LOCUS613</name>
</gene>
<name>A0A8S4MWQ8_OWEFU</name>
<dbReference type="AlphaFoldDB" id="A0A8S4MWQ8"/>
<comment type="caution">
    <text evidence="1">The sequence shown here is derived from an EMBL/GenBank/DDBJ whole genome shotgun (WGS) entry which is preliminary data.</text>
</comment>
<accession>A0A8S4MWQ8</accession>
<keyword evidence="2" id="KW-1185">Reference proteome</keyword>
<organism evidence="1 2">
    <name type="scientific">Owenia fusiformis</name>
    <name type="common">Polychaete worm</name>
    <dbReference type="NCBI Taxonomy" id="6347"/>
    <lineage>
        <taxon>Eukaryota</taxon>
        <taxon>Metazoa</taxon>
        <taxon>Spiralia</taxon>
        <taxon>Lophotrochozoa</taxon>
        <taxon>Annelida</taxon>
        <taxon>Polychaeta</taxon>
        <taxon>Sedentaria</taxon>
        <taxon>Canalipalpata</taxon>
        <taxon>Sabellida</taxon>
        <taxon>Oweniida</taxon>
        <taxon>Oweniidae</taxon>
        <taxon>Owenia</taxon>
    </lineage>
</organism>
<proteinExistence type="predicted"/>
<dbReference type="EMBL" id="CAIIXF020000001">
    <property type="protein sequence ID" value="CAH1772944.1"/>
    <property type="molecule type" value="Genomic_DNA"/>
</dbReference>